<dbReference type="InterPro" id="IPR047215">
    <property type="entry name" value="Galactose_mutarotase-like"/>
</dbReference>
<feature type="binding site" evidence="10">
    <location>
        <position position="251"/>
    </location>
    <ligand>
        <name>beta-D-galactose</name>
        <dbReference type="ChEBI" id="CHEBI:27667"/>
    </ligand>
</feature>
<evidence type="ECO:0000256" key="2">
    <source>
        <dbReference type="ARBA" id="ARBA00005028"/>
    </source>
</evidence>
<dbReference type="OrthoDB" id="9779408at2"/>
<dbReference type="CDD" id="cd09019">
    <property type="entry name" value="galactose_mutarotase_like"/>
    <property type="match status" value="1"/>
</dbReference>
<evidence type="ECO:0000256" key="9">
    <source>
        <dbReference type="PIRSR" id="PIRSR005096-1"/>
    </source>
</evidence>
<dbReference type="Proteomes" id="UP000006294">
    <property type="component" value="Chromosome"/>
</dbReference>
<dbReference type="GO" id="GO:0030246">
    <property type="term" value="F:carbohydrate binding"/>
    <property type="evidence" value="ECO:0007669"/>
    <property type="project" value="InterPro"/>
</dbReference>
<name>K0J801_AMPXN</name>
<comment type="similarity">
    <text evidence="3 8">Belongs to the aldose epimerase family.</text>
</comment>
<evidence type="ECO:0000256" key="4">
    <source>
        <dbReference type="ARBA" id="ARBA00013185"/>
    </source>
</evidence>
<dbReference type="eggNOG" id="COG2017">
    <property type="taxonomic scope" value="Bacteria"/>
</dbReference>
<dbReference type="PATRIC" id="fig|698758.3.peg.2136"/>
<dbReference type="GO" id="GO:0006006">
    <property type="term" value="P:glucose metabolic process"/>
    <property type="evidence" value="ECO:0007669"/>
    <property type="project" value="TreeGrafter"/>
</dbReference>
<evidence type="ECO:0000256" key="3">
    <source>
        <dbReference type="ARBA" id="ARBA00006206"/>
    </source>
</evidence>
<dbReference type="STRING" id="698758.AXY_21260"/>
<dbReference type="Gene3D" id="2.70.98.10">
    <property type="match status" value="1"/>
</dbReference>
<dbReference type="PROSITE" id="PS00545">
    <property type="entry name" value="ALDOSE_1_EPIMERASE"/>
    <property type="match status" value="1"/>
</dbReference>
<evidence type="ECO:0000256" key="11">
    <source>
        <dbReference type="PIRSR" id="PIRSR005096-3"/>
    </source>
</evidence>
<keyword evidence="6 8" id="KW-0413">Isomerase</keyword>
<evidence type="ECO:0000313" key="13">
    <source>
        <dbReference type="Proteomes" id="UP000006294"/>
    </source>
</evidence>
<protein>
    <recommendedName>
        <fullName evidence="5 8">Aldose 1-epimerase</fullName>
        <ecNumber evidence="4 8">5.1.3.3</ecNumber>
    </recommendedName>
</protein>
<feature type="active site" description="Proton acceptor" evidence="9">
    <location>
        <position position="312"/>
    </location>
</feature>
<dbReference type="InterPro" id="IPR015443">
    <property type="entry name" value="Aldose_1-epimerase"/>
</dbReference>
<evidence type="ECO:0000256" key="6">
    <source>
        <dbReference type="ARBA" id="ARBA00023235"/>
    </source>
</evidence>
<dbReference type="Pfam" id="PF01263">
    <property type="entry name" value="Aldose_epim"/>
    <property type="match status" value="1"/>
</dbReference>
<dbReference type="InterPro" id="IPR014718">
    <property type="entry name" value="GH-type_carb-bd"/>
</dbReference>
<keyword evidence="7 8" id="KW-0119">Carbohydrate metabolism</keyword>
<dbReference type="RefSeq" id="WP_015010843.1">
    <property type="nucleotide sequence ID" value="NC_018704.1"/>
</dbReference>
<gene>
    <name evidence="12" type="primary">galM</name>
    <name evidence="12" type="ordered locus">AXY_21260</name>
</gene>
<proteinExistence type="inferred from homology"/>
<dbReference type="EC" id="5.1.3.3" evidence="4 8"/>
<evidence type="ECO:0000256" key="10">
    <source>
        <dbReference type="PIRSR" id="PIRSR005096-2"/>
    </source>
</evidence>
<dbReference type="HOGENOM" id="CLU_031753_1_1_9"/>
<evidence type="ECO:0000313" key="12">
    <source>
        <dbReference type="EMBL" id="BAM48258.1"/>
    </source>
</evidence>
<comment type="pathway">
    <text evidence="2 8">Carbohydrate metabolism; hexose metabolism.</text>
</comment>
<sequence length="347" mass="38266">MNAITTPLTVEGQSWNEYTLSNDNGMSVSFLDYGGIITSIITPDKHGNYENVVLGFDNYKDYLNNSNYFGALIGRVSGRIANSTFSLNGKTYELPANEGKHHLHGGPVGLHGVIWQVELIETATSTGAVLYHTSLDGDAGYPGTVKFKVSYTLTNDNEFTIDYEAISDQDTILSLTNHSYFNLTGNLKDTVLNHDLKIDASQYVELDHELIPTGRLVPVADTVFDFTKGRKIADGVGSNDPQNKIAGDGYDHFFIFNHKEDVNVELSEETSGRKLTVKTNQPAMVLYTGNSVDDSCTLKERQSVKHLGVCLETQSTPASLNYPGFPSILLAKHETYRHTTTFKFSTL</sequence>
<dbReference type="EMBL" id="AP012050">
    <property type="protein sequence ID" value="BAM48258.1"/>
    <property type="molecule type" value="Genomic_DNA"/>
</dbReference>
<feature type="binding site" evidence="11">
    <location>
        <begin position="178"/>
        <end position="180"/>
    </location>
    <ligand>
        <name>beta-D-galactose</name>
        <dbReference type="ChEBI" id="CHEBI:27667"/>
    </ligand>
</feature>
<dbReference type="PANTHER" id="PTHR10091">
    <property type="entry name" value="ALDOSE-1-EPIMERASE"/>
    <property type="match status" value="1"/>
</dbReference>
<dbReference type="PANTHER" id="PTHR10091:SF0">
    <property type="entry name" value="GALACTOSE MUTAROTASE"/>
    <property type="match status" value="1"/>
</dbReference>
<dbReference type="PIRSF" id="PIRSF005096">
    <property type="entry name" value="GALM"/>
    <property type="match status" value="1"/>
</dbReference>
<dbReference type="InterPro" id="IPR008183">
    <property type="entry name" value="Aldose_1/G6P_1-epimerase"/>
</dbReference>
<dbReference type="NCBIfam" id="NF008277">
    <property type="entry name" value="PRK11055.1"/>
    <property type="match status" value="1"/>
</dbReference>
<evidence type="ECO:0000256" key="5">
    <source>
        <dbReference type="ARBA" id="ARBA00014165"/>
    </source>
</evidence>
<evidence type="ECO:0000256" key="8">
    <source>
        <dbReference type="PIRNR" id="PIRNR005096"/>
    </source>
</evidence>
<evidence type="ECO:0000256" key="1">
    <source>
        <dbReference type="ARBA" id="ARBA00001614"/>
    </source>
</evidence>
<dbReference type="GO" id="GO:0005737">
    <property type="term" value="C:cytoplasm"/>
    <property type="evidence" value="ECO:0007669"/>
    <property type="project" value="TreeGrafter"/>
</dbReference>
<dbReference type="GO" id="GO:0004034">
    <property type="term" value="F:aldose 1-epimerase activity"/>
    <property type="evidence" value="ECO:0007669"/>
    <property type="project" value="UniProtKB-EC"/>
</dbReference>
<keyword evidence="13" id="KW-1185">Reference proteome</keyword>
<dbReference type="SUPFAM" id="SSF74650">
    <property type="entry name" value="Galactose mutarotase-like"/>
    <property type="match status" value="1"/>
</dbReference>
<dbReference type="KEGG" id="axl:AXY_21260"/>
<organism evidence="12 13">
    <name type="scientific">Amphibacillus xylanus (strain ATCC 51415 / DSM 6626 / JCM 7361 / LMG 17667 / NBRC 15112 / Ep01)</name>
    <dbReference type="NCBI Taxonomy" id="698758"/>
    <lineage>
        <taxon>Bacteria</taxon>
        <taxon>Bacillati</taxon>
        <taxon>Bacillota</taxon>
        <taxon>Bacilli</taxon>
        <taxon>Bacillales</taxon>
        <taxon>Bacillaceae</taxon>
        <taxon>Amphibacillus</taxon>
    </lineage>
</organism>
<dbReference type="InterPro" id="IPR011013">
    <property type="entry name" value="Gal_mutarotase_sf_dom"/>
</dbReference>
<dbReference type="AlphaFoldDB" id="K0J801"/>
<accession>K0J801</accession>
<dbReference type="UniPathway" id="UPA00242"/>
<dbReference type="GO" id="GO:0033499">
    <property type="term" value="P:galactose catabolic process via UDP-galactose, Leloir pathway"/>
    <property type="evidence" value="ECO:0007669"/>
    <property type="project" value="TreeGrafter"/>
</dbReference>
<feature type="active site" description="Proton donor" evidence="9">
    <location>
        <position position="178"/>
    </location>
</feature>
<reference evidence="12 13" key="1">
    <citation type="submission" date="2011-01" db="EMBL/GenBank/DDBJ databases">
        <title>Whole genome sequence of Amphibacillus xylinus NBRC 15112.</title>
        <authorList>
            <person name="Nakazawa H."/>
            <person name="Katano Y."/>
            <person name="Nakamura S."/>
            <person name="Sasagawa M."/>
            <person name="Fukada J."/>
            <person name="Arai T."/>
            <person name="Sasakura N."/>
            <person name="Mochizuki D."/>
            <person name="Hosoyama A."/>
            <person name="Harada K."/>
            <person name="Horikawa H."/>
            <person name="Kato Y."/>
            <person name="Harada T."/>
            <person name="Sasaki K."/>
            <person name="Sekiguchi M."/>
            <person name="Hodoyama M."/>
            <person name="Nishiko R."/>
            <person name="Narita H."/>
            <person name="Hanamaki A."/>
            <person name="Hata C."/>
            <person name="Konno Y."/>
            <person name="Niimura Y."/>
            <person name="Yamazaki S."/>
            <person name="Fujita N."/>
        </authorList>
    </citation>
    <scope>NUCLEOTIDE SEQUENCE [LARGE SCALE GENOMIC DNA]</scope>
    <source>
        <strain evidence="13">ATCC 51415 / DSM 6626 / JCM 7361 / LMG 17667 / NBRC 15112 / Ep01</strain>
    </source>
</reference>
<dbReference type="InterPro" id="IPR018052">
    <property type="entry name" value="Ald1_epimerase_CS"/>
</dbReference>
<comment type="catalytic activity">
    <reaction evidence="1 8">
        <text>alpha-D-glucose = beta-D-glucose</text>
        <dbReference type="Rhea" id="RHEA:10264"/>
        <dbReference type="ChEBI" id="CHEBI:15903"/>
        <dbReference type="ChEBI" id="CHEBI:17925"/>
        <dbReference type="EC" id="5.1.3.3"/>
    </reaction>
</comment>
<evidence type="ECO:0000256" key="7">
    <source>
        <dbReference type="ARBA" id="ARBA00023277"/>
    </source>
</evidence>